<accession>A0A1E4TWQ4</accession>
<dbReference type="SUPFAM" id="SSF144232">
    <property type="entry name" value="HIT/MYND zinc finger-like"/>
    <property type="match status" value="1"/>
</dbReference>
<dbReference type="AlphaFoldDB" id="A0A1E4TWQ4"/>
<dbReference type="Pfam" id="PF18268">
    <property type="entry name" value="Hit1_C"/>
    <property type="match status" value="1"/>
</dbReference>
<keyword evidence="4" id="KW-1185">Reference proteome</keyword>
<proteinExistence type="predicted"/>
<dbReference type="Gene3D" id="1.20.1440.260">
    <property type="match status" value="1"/>
</dbReference>
<dbReference type="Proteomes" id="UP000094236">
    <property type="component" value="Unassembled WGS sequence"/>
</dbReference>
<evidence type="ECO:0000313" key="4">
    <source>
        <dbReference type="Proteomes" id="UP000094236"/>
    </source>
</evidence>
<feature type="domain" description="HIT-type" evidence="2">
    <location>
        <begin position="6"/>
        <end position="44"/>
    </location>
</feature>
<evidence type="ECO:0000313" key="3">
    <source>
        <dbReference type="EMBL" id="ODV96223.1"/>
    </source>
</evidence>
<dbReference type="STRING" id="669874.A0A1E4TWQ4"/>
<dbReference type="InterPro" id="IPR040722">
    <property type="entry name" value="Hit1_C"/>
</dbReference>
<gene>
    <name evidence="3" type="ORF">PACTADRAFT_49609</name>
</gene>
<dbReference type="GO" id="GO:0008270">
    <property type="term" value="F:zinc ion binding"/>
    <property type="evidence" value="ECO:0007669"/>
    <property type="project" value="UniProtKB-UniRule"/>
</dbReference>
<dbReference type="EMBL" id="KV454013">
    <property type="protein sequence ID" value="ODV96223.1"/>
    <property type="molecule type" value="Genomic_DNA"/>
</dbReference>
<dbReference type="OrthoDB" id="18412at2759"/>
<evidence type="ECO:0000256" key="1">
    <source>
        <dbReference type="PROSITE-ProRule" id="PRU00453"/>
    </source>
</evidence>
<dbReference type="PROSITE" id="PS51083">
    <property type="entry name" value="ZF_HIT"/>
    <property type="match status" value="1"/>
</dbReference>
<keyword evidence="1" id="KW-0479">Metal-binding</keyword>
<name>A0A1E4TWQ4_PACTA</name>
<dbReference type="CDD" id="cd23024">
    <property type="entry name" value="zf-HIT_ZNHIT2-3"/>
    <property type="match status" value="1"/>
</dbReference>
<keyword evidence="1" id="KW-0862">Zinc</keyword>
<organism evidence="3 4">
    <name type="scientific">Pachysolen tannophilus NRRL Y-2460</name>
    <dbReference type="NCBI Taxonomy" id="669874"/>
    <lineage>
        <taxon>Eukaryota</taxon>
        <taxon>Fungi</taxon>
        <taxon>Dikarya</taxon>
        <taxon>Ascomycota</taxon>
        <taxon>Saccharomycotina</taxon>
        <taxon>Pichiomycetes</taxon>
        <taxon>Pachysolenaceae</taxon>
        <taxon>Pachysolen</taxon>
    </lineage>
</organism>
<protein>
    <recommendedName>
        <fullName evidence="2">HIT-type domain-containing protein</fullName>
    </recommendedName>
</protein>
<keyword evidence="1" id="KW-0863">Zinc-finger</keyword>
<dbReference type="InterPro" id="IPR007529">
    <property type="entry name" value="Znf_HIT"/>
</dbReference>
<sequence length="168" mass="19370">MSSKLCGICNSNESRYKCPKCGIKYCSVTCFKSEAHIHDHTKETDVNGENVISLEPQEDHDVESGSGTSVDDDDKLFQKLLNDPKIKALLQEKTLRFHLTVLFKILNDPKILSKEYDKENRLEIANKKLVNLRVKGIEENELVEEFCCRVIELLEEDDKRDKNDNLRI</sequence>
<dbReference type="Gene3D" id="3.30.60.190">
    <property type="match status" value="1"/>
</dbReference>
<dbReference type="Pfam" id="PF04438">
    <property type="entry name" value="zf-HIT"/>
    <property type="match status" value="1"/>
</dbReference>
<evidence type="ECO:0000259" key="2">
    <source>
        <dbReference type="PROSITE" id="PS51083"/>
    </source>
</evidence>
<reference evidence="4" key="1">
    <citation type="submission" date="2016-05" db="EMBL/GenBank/DDBJ databases">
        <title>Comparative genomics of biotechnologically important yeasts.</title>
        <authorList>
            <consortium name="DOE Joint Genome Institute"/>
            <person name="Riley R."/>
            <person name="Haridas S."/>
            <person name="Wolfe K.H."/>
            <person name="Lopes M.R."/>
            <person name="Hittinger C.T."/>
            <person name="Goker M."/>
            <person name="Salamov A."/>
            <person name="Wisecaver J."/>
            <person name="Long T.M."/>
            <person name="Aerts A.L."/>
            <person name="Barry K."/>
            <person name="Choi C."/>
            <person name="Clum A."/>
            <person name="Coughlan A.Y."/>
            <person name="Deshpande S."/>
            <person name="Douglass A.P."/>
            <person name="Hanson S.J."/>
            <person name="Klenk H.-P."/>
            <person name="Labutti K."/>
            <person name="Lapidus A."/>
            <person name="Lindquist E."/>
            <person name="Lipzen A."/>
            <person name="Meier-Kolthoff J.P."/>
            <person name="Ohm R.A."/>
            <person name="Otillar R.P."/>
            <person name="Pangilinan J."/>
            <person name="Peng Y."/>
            <person name="Rokas A."/>
            <person name="Rosa C.A."/>
            <person name="Scheuner C."/>
            <person name="Sibirny A.A."/>
            <person name="Slot J.C."/>
            <person name="Stielow J.B."/>
            <person name="Sun H."/>
            <person name="Kurtzman C.P."/>
            <person name="Blackwell M."/>
            <person name="Grigoriev I.V."/>
            <person name="Jeffries T.W."/>
        </authorList>
    </citation>
    <scope>NUCLEOTIDE SEQUENCE [LARGE SCALE GENOMIC DNA]</scope>
    <source>
        <strain evidence="4">NRRL Y-2460</strain>
    </source>
</reference>